<evidence type="ECO:0000256" key="2">
    <source>
        <dbReference type="ARBA" id="ARBA00008551"/>
    </source>
</evidence>
<dbReference type="EMBL" id="JAOTOJ010000008">
    <property type="protein sequence ID" value="KAK9396762.1"/>
    <property type="molecule type" value="Genomic_DNA"/>
</dbReference>
<dbReference type="GO" id="GO:0005840">
    <property type="term" value="C:ribosome"/>
    <property type="evidence" value="ECO:0007669"/>
    <property type="project" value="UniProtKB-KW"/>
</dbReference>
<proteinExistence type="inferred from homology"/>
<sequence>MAVWLITTSASGPVHIPAAAGNSVMAACRLRLCSFPYRDLLQRRLVVSGASGSFREGSERYVGLGRETRTPTNDLERHYSENATFAEKSPIMKEETIFLPRKKTWDKSAILRALALTVNRDITAVPYTFQDDPYLIPRNSSEHHFFSMSKTSGQKAAKFVINTHPELFEKDYAEPPIQSLMPKRLVLQLEEVSEIALKNLIQLRKVKASVNMYDQLLQAGTSVSLETSNSLLDLLCFYGDREPDQENDSSLEKQEETPSRRQFARNSSNFQQITWRENNNAERIFHLMPEKNAHSYCTMIRGMVKHGECQKAFNMYADLLNKNLKADVSIFNTLILAAVEVKEKYIEKWACIEDVLRQMAEQDIQPNLLTFNSVLKALKQCGKVPRAKARLILNEMRALNIEPSLATYYHLLCMSHNIAGFAESQSHVLYAIINEIERKTFCPQDPDDIHFFPRAMKTCLELKDVQLAYRLHRVLEKADNRIMLGDTTQKNFYYMSFFELLSIMEHLDVLLKWYKELVPSAFYPNIRTMLLLLQALDTGDCLELIPRIWKDIKQFGFSLRDPVVQEVLSLMARDIHSPETQVAFADCAENIKSLHELKSKNMQLLWTDTSLNNTTTLFARAGRTQEAWNMLQLFKKYSQVPSDLTVKEMFNCIKQSSQADKALELLKLTAEYGIQSTSVLAKTILEEFELSEEQKRTLDDIIEGSCG</sequence>
<evidence type="ECO:0000256" key="4">
    <source>
        <dbReference type="ARBA" id="ARBA00022737"/>
    </source>
</evidence>
<dbReference type="GO" id="GO:1990904">
    <property type="term" value="C:ribonucleoprotein complex"/>
    <property type="evidence" value="ECO:0007669"/>
    <property type="project" value="UniProtKB-KW"/>
</dbReference>
<dbReference type="GO" id="GO:0032543">
    <property type="term" value="P:mitochondrial translation"/>
    <property type="evidence" value="ECO:0007669"/>
    <property type="project" value="InterPro"/>
</dbReference>
<dbReference type="InterPro" id="IPR002885">
    <property type="entry name" value="PPR_rpt"/>
</dbReference>
<feature type="compositionally biased region" description="Basic and acidic residues" evidence="13">
    <location>
        <begin position="243"/>
        <end position="259"/>
    </location>
</feature>
<dbReference type="Gene3D" id="1.25.40.10">
    <property type="entry name" value="Tetratricopeptide repeat domain"/>
    <property type="match status" value="3"/>
</dbReference>
<dbReference type="PANTHER" id="PTHR16276:SF1">
    <property type="entry name" value="SMALL RIBOSOMAL SUBUNIT PROTEIN MS39"/>
    <property type="match status" value="1"/>
</dbReference>
<evidence type="ECO:0000256" key="11">
    <source>
        <dbReference type="ARBA" id="ARBA00035134"/>
    </source>
</evidence>
<keyword evidence="10" id="KW-0687">Ribonucleoprotein</keyword>
<keyword evidence="6" id="KW-0694">RNA-binding</keyword>
<dbReference type="AlphaFoldDB" id="A0AAW1B5L3"/>
<comment type="similarity">
    <text evidence="2">Belongs to the mitochondrion-specific ribosomal protein mS39 family.</text>
</comment>
<keyword evidence="3" id="KW-0699">rRNA-binding</keyword>
<feature type="region of interest" description="Disordered" evidence="13">
    <location>
        <begin position="243"/>
        <end position="264"/>
    </location>
</feature>
<keyword evidence="5" id="KW-0810">Translation regulation</keyword>
<dbReference type="PANTHER" id="PTHR16276">
    <property type="entry name" value="PENTATRICOPEPTIDE REPEAT DOMAIN-CONTAINING PROTEIN 3"/>
    <property type="match status" value="1"/>
</dbReference>
<evidence type="ECO:0000313" key="14">
    <source>
        <dbReference type="EMBL" id="KAK9396762.1"/>
    </source>
</evidence>
<keyword evidence="7" id="KW-0809">Transit peptide</keyword>
<evidence type="ECO:0000256" key="1">
    <source>
        <dbReference type="ARBA" id="ARBA00004173"/>
    </source>
</evidence>
<evidence type="ECO:0000256" key="8">
    <source>
        <dbReference type="ARBA" id="ARBA00022980"/>
    </source>
</evidence>
<dbReference type="InterPro" id="IPR011990">
    <property type="entry name" value="TPR-like_helical_dom_sf"/>
</dbReference>
<dbReference type="Proteomes" id="UP001474421">
    <property type="component" value="Unassembled WGS sequence"/>
</dbReference>
<evidence type="ECO:0000256" key="3">
    <source>
        <dbReference type="ARBA" id="ARBA00022730"/>
    </source>
</evidence>
<gene>
    <name evidence="14" type="ORF">NXF25_020123</name>
</gene>
<keyword evidence="9" id="KW-0496">Mitochondrion</keyword>
<comment type="caution">
    <text evidence="14">The sequence shown here is derived from an EMBL/GenBank/DDBJ whole genome shotgun (WGS) entry which is preliminary data.</text>
</comment>
<evidence type="ECO:0000256" key="10">
    <source>
        <dbReference type="ARBA" id="ARBA00023274"/>
    </source>
</evidence>
<dbReference type="GO" id="GO:0043024">
    <property type="term" value="F:ribosomal small subunit binding"/>
    <property type="evidence" value="ECO:0007669"/>
    <property type="project" value="InterPro"/>
</dbReference>
<evidence type="ECO:0000256" key="7">
    <source>
        <dbReference type="ARBA" id="ARBA00022946"/>
    </source>
</evidence>
<dbReference type="NCBIfam" id="TIGR00756">
    <property type="entry name" value="PPR"/>
    <property type="match status" value="1"/>
</dbReference>
<keyword evidence="15" id="KW-1185">Reference proteome</keyword>
<dbReference type="Pfam" id="PF13812">
    <property type="entry name" value="PPR_3"/>
    <property type="match status" value="1"/>
</dbReference>
<evidence type="ECO:0000313" key="15">
    <source>
        <dbReference type="Proteomes" id="UP001474421"/>
    </source>
</evidence>
<dbReference type="Pfam" id="PF22330">
    <property type="entry name" value="Rib_mS39_PPR"/>
    <property type="match status" value="1"/>
</dbReference>
<dbReference type="GO" id="GO:0006417">
    <property type="term" value="P:regulation of translation"/>
    <property type="evidence" value="ECO:0007669"/>
    <property type="project" value="UniProtKB-KW"/>
</dbReference>
<evidence type="ECO:0000256" key="12">
    <source>
        <dbReference type="PROSITE-ProRule" id="PRU00708"/>
    </source>
</evidence>
<name>A0AAW1B5L3_CROAD</name>
<feature type="repeat" description="PPR" evidence="12">
    <location>
        <begin position="367"/>
        <end position="403"/>
    </location>
</feature>
<keyword evidence="4" id="KW-0677">Repeat</keyword>
<keyword evidence="8" id="KW-0689">Ribosomal protein</keyword>
<evidence type="ECO:0000256" key="9">
    <source>
        <dbReference type="ARBA" id="ARBA00023128"/>
    </source>
</evidence>
<evidence type="ECO:0000256" key="13">
    <source>
        <dbReference type="SAM" id="MobiDB-lite"/>
    </source>
</evidence>
<reference evidence="14 15" key="1">
    <citation type="journal article" date="2024" name="Proc. Natl. Acad. Sci. U.S.A.">
        <title>The genetic regulatory architecture and epigenomic basis for age-related changes in rattlesnake venom.</title>
        <authorList>
            <person name="Hogan M.P."/>
            <person name="Holding M.L."/>
            <person name="Nystrom G.S."/>
            <person name="Colston T.J."/>
            <person name="Bartlett D.A."/>
            <person name="Mason A.J."/>
            <person name="Ellsworth S.A."/>
            <person name="Rautsaw R.M."/>
            <person name="Lawrence K.C."/>
            <person name="Strickland J.L."/>
            <person name="He B."/>
            <person name="Fraser P."/>
            <person name="Margres M.J."/>
            <person name="Gilbert D.M."/>
            <person name="Gibbs H.L."/>
            <person name="Parkinson C.L."/>
            <person name="Rokyta D.R."/>
        </authorList>
    </citation>
    <scope>NUCLEOTIDE SEQUENCE [LARGE SCALE GENOMIC DNA]</scope>
    <source>
        <strain evidence="14">DRR0105</strain>
    </source>
</reference>
<dbReference type="GO" id="GO:0019843">
    <property type="term" value="F:rRNA binding"/>
    <property type="evidence" value="ECO:0007669"/>
    <property type="project" value="UniProtKB-KW"/>
</dbReference>
<evidence type="ECO:0000256" key="5">
    <source>
        <dbReference type="ARBA" id="ARBA00022845"/>
    </source>
</evidence>
<accession>A0AAW1B5L3</accession>
<protein>
    <recommendedName>
        <fullName evidence="11">Small ribosomal subunit protein mS39</fullName>
    </recommendedName>
</protein>
<organism evidence="14 15">
    <name type="scientific">Crotalus adamanteus</name>
    <name type="common">Eastern diamondback rattlesnake</name>
    <dbReference type="NCBI Taxonomy" id="8729"/>
    <lineage>
        <taxon>Eukaryota</taxon>
        <taxon>Metazoa</taxon>
        <taxon>Chordata</taxon>
        <taxon>Craniata</taxon>
        <taxon>Vertebrata</taxon>
        <taxon>Euteleostomi</taxon>
        <taxon>Lepidosauria</taxon>
        <taxon>Squamata</taxon>
        <taxon>Bifurcata</taxon>
        <taxon>Unidentata</taxon>
        <taxon>Episquamata</taxon>
        <taxon>Toxicofera</taxon>
        <taxon>Serpentes</taxon>
        <taxon>Colubroidea</taxon>
        <taxon>Viperidae</taxon>
        <taxon>Crotalinae</taxon>
        <taxon>Crotalus</taxon>
    </lineage>
</organism>
<comment type="subcellular location">
    <subcellularLocation>
        <location evidence="1">Mitochondrion</location>
    </subcellularLocation>
</comment>
<dbReference type="InterPro" id="IPR055063">
    <property type="entry name" value="Rib_mS39_PPR"/>
</dbReference>
<dbReference type="PROSITE" id="PS51375">
    <property type="entry name" value="PPR"/>
    <property type="match status" value="2"/>
</dbReference>
<feature type="repeat" description="PPR" evidence="12">
    <location>
        <begin position="292"/>
        <end position="326"/>
    </location>
</feature>
<dbReference type="InterPro" id="IPR037387">
    <property type="entry name" value="PTCD3"/>
</dbReference>
<evidence type="ECO:0000256" key="6">
    <source>
        <dbReference type="ARBA" id="ARBA00022884"/>
    </source>
</evidence>
<dbReference type="GO" id="GO:0005739">
    <property type="term" value="C:mitochondrion"/>
    <property type="evidence" value="ECO:0007669"/>
    <property type="project" value="UniProtKB-SubCell"/>
</dbReference>